<dbReference type="InterPro" id="IPR014001">
    <property type="entry name" value="Helicase_ATP-bd"/>
</dbReference>
<dbReference type="AlphaFoldDB" id="A0A3M7R2M0"/>
<dbReference type="PANTHER" id="PTHR44533:SF4">
    <property type="entry name" value="DEAD_H RNA HELICASE, PUTATIVE-RELATED"/>
    <property type="match status" value="1"/>
</dbReference>
<keyword evidence="4" id="KW-0067">ATP-binding</keyword>
<keyword evidence="2" id="KW-0378">Hydrolase</keyword>
<feature type="domain" description="Helicase ATP-binding" evidence="5">
    <location>
        <begin position="480"/>
        <end position="650"/>
    </location>
</feature>
<evidence type="ECO:0000256" key="2">
    <source>
        <dbReference type="ARBA" id="ARBA00022801"/>
    </source>
</evidence>
<dbReference type="PANTHER" id="PTHR44533">
    <property type="entry name" value="DEAD/H RNA HELICASE, PUTATIVE-RELATED"/>
    <property type="match status" value="1"/>
</dbReference>
<name>A0A3M7R2M0_BRAPC</name>
<dbReference type="Pfam" id="PF00271">
    <property type="entry name" value="Helicase_C"/>
    <property type="match status" value="1"/>
</dbReference>
<evidence type="ECO:0000313" key="8">
    <source>
        <dbReference type="Proteomes" id="UP000276133"/>
    </source>
</evidence>
<dbReference type="GO" id="GO:0016787">
    <property type="term" value="F:hydrolase activity"/>
    <property type="evidence" value="ECO:0007669"/>
    <property type="project" value="UniProtKB-KW"/>
</dbReference>
<evidence type="ECO:0000259" key="5">
    <source>
        <dbReference type="PROSITE" id="PS51192"/>
    </source>
</evidence>
<dbReference type="InterPro" id="IPR052431">
    <property type="entry name" value="SKI2_subfamily_helicases"/>
</dbReference>
<reference evidence="7 8" key="1">
    <citation type="journal article" date="2018" name="Sci. Rep.">
        <title>Genomic signatures of local adaptation to the degree of environmental predictability in rotifers.</title>
        <authorList>
            <person name="Franch-Gras L."/>
            <person name="Hahn C."/>
            <person name="Garcia-Roger E.M."/>
            <person name="Carmona M.J."/>
            <person name="Serra M."/>
            <person name="Gomez A."/>
        </authorList>
    </citation>
    <scope>NUCLEOTIDE SEQUENCE [LARGE SCALE GENOMIC DNA]</scope>
    <source>
        <strain evidence="7">HYR1</strain>
    </source>
</reference>
<accession>A0A3M7R2M0</accession>
<gene>
    <name evidence="7" type="ORF">BpHYR1_002193</name>
</gene>
<sequence>MSICFRKWFFSRASDFVDIGYSFAGFGTLIIEGDSLLNYISADSQSGINRNLTKFFNNLNECNLEDYRIVFFSQKSKQLSDHLVEIFLRLEVKVDILSDWNDKEWTHFLAENNISLFLVSKVDIFKELGAQFDLMHQICVKNRIQAALIDDLRFQNMNVFASIVMGEKVADIALDKYQKIAPEPSFSIKKDTNFIKIYKINNHHVTDLLEYNHNDLNNNPMSLISAEFTKYDRSFNWELKIHYNPQTNNEDAQKMLKNNQKYYRYMEIYASSLDSSKNLHHKLVTQINDPTDSKTSIKINKKALDLINQNLETKKNIKESKELELLKNIKISCYDDIDKNLMMTKTDQFSSNSLLELQKLKIKWLNYEPNNTDKKMNTLILIDQLSENNLSRLSESEVFNLLNLLKNQGFESLCHYYANQILSQNDWEKLKKFCQDLKNTFNHDALFQLKYCGQYLPRTLDSMDDPRVCFKPDRWQKDLLDIVDRNESALICCPTSSGKTFISYYAMEKILRQSHQDVVVFLAPIKALANQVAAEVYARFSKVYPKTFEKSVYAMSMPDYAINNPLNCQILITVPACFESMICDNSNAEWVKLVKYVILDEVQTVNDPGMAESIEKIIHMVDCPVLILSATIGNLDHFFLWLKDIHESKGLKINKIVHKERFCDLKKFLFVPKKKVEKPLLLTVHELFGYSKEKFLENSLSQDFHLMAPEIVEILSSLQKICSVNEEKKQLFKTILPNKFLNCVKLKKKDVKDYENFLVTRLQSWFTSGALTKSEIENFFSDINKQCEEKGSLIDQDANSPNWLVKNIPDLINLLHKSKMLPAIIFVNSCDGCDQMALALTEYLINLEKSDKSFMEAVENEEKVVKNMKKKRSKCSGEQDQQEEEECEIPPLIDRSKYSFLDPKYQMANSEIESEIKMHRYRNIPKIFFEAWKRGIGVHHANYHTKFRSSVECLFRKKHLQVVFATETLSLGINMPCKTVVIPSDLCYLNPIYYRHMVGRAGRRGFDTIGNIVFFGVPKNKIKNFIASKTSNIRGSFSLNLKLITQFSSMQFYDPKAMKIFESFLKNPIARLSSNYELKKAQKSVYIKIQYLMTKAYIDSNFNPKIHKVRCLILLRNENLASIDLMDFILSASFDKLVLNKEMEDMCDLMCIILSHFLKIRIFSQEQAAALSLIILPEIGELKNYLINKENEIADFVQSFLNDQDDIEYFLRGFSNSLQNVLMKKNSYIYDFYRNGNLEKIEEINKLS</sequence>
<keyword evidence="1" id="KW-0547">Nucleotide-binding</keyword>
<keyword evidence="3 7" id="KW-0347">Helicase</keyword>
<evidence type="ECO:0000313" key="7">
    <source>
        <dbReference type="EMBL" id="RNA17498.1"/>
    </source>
</evidence>
<dbReference type="OrthoDB" id="64767at2759"/>
<dbReference type="InterPro" id="IPR027417">
    <property type="entry name" value="P-loop_NTPase"/>
</dbReference>
<dbReference type="InterPro" id="IPR001650">
    <property type="entry name" value="Helicase_C-like"/>
</dbReference>
<protein>
    <submittedName>
        <fullName evidence="7">Superfamily II RNA helicase</fullName>
    </submittedName>
</protein>
<evidence type="ECO:0000256" key="4">
    <source>
        <dbReference type="ARBA" id="ARBA00022840"/>
    </source>
</evidence>
<dbReference type="GO" id="GO:0004386">
    <property type="term" value="F:helicase activity"/>
    <property type="evidence" value="ECO:0007669"/>
    <property type="project" value="UniProtKB-KW"/>
</dbReference>
<organism evidence="7 8">
    <name type="scientific">Brachionus plicatilis</name>
    <name type="common">Marine rotifer</name>
    <name type="synonym">Brachionus muelleri</name>
    <dbReference type="NCBI Taxonomy" id="10195"/>
    <lineage>
        <taxon>Eukaryota</taxon>
        <taxon>Metazoa</taxon>
        <taxon>Spiralia</taxon>
        <taxon>Gnathifera</taxon>
        <taxon>Rotifera</taxon>
        <taxon>Eurotatoria</taxon>
        <taxon>Monogononta</taxon>
        <taxon>Pseudotrocha</taxon>
        <taxon>Ploima</taxon>
        <taxon>Brachionidae</taxon>
        <taxon>Brachionus</taxon>
    </lineage>
</organism>
<dbReference type="FunFam" id="3.40.50.300:FF:001039">
    <property type="entry name" value="ATP-dependent RNA helicase DDX60"/>
    <property type="match status" value="1"/>
</dbReference>
<dbReference type="GO" id="GO:0003676">
    <property type="term" value="F:nucleic acid binding"/>
    <property type="evidence" value="ECO:0007669"/>
    <property type="project" value="InterPro"/>
</dbReference>
<evidence type="ECO:0000256" key="3">
    <source>
        <dbReference type="ARBA" id="ARBA00022806"/>
    </source>
</evidence>
<evidence type="ECO:0000256" key="1">
    <source>
        <dbReference type="ARBA" id="ARBA00022741"/>
    </source>
</evidence>
<dbReference type="PROSITE" id="PS51192">
    <property type="entry name" value="HELICASE_ATP_BIND_1"/>
    <property type="match status" value="1"/>
</dbReference>
<dbReference type="Proteomes" id="UP000276133">
    <property type="component" value="Unassembled WGS sequence"/>
</dbReference>
<dbReference type="GO" id="GO:0005737">
    <property type="term" value="C:cytoplasm"/>
    <property type="evidence" value="ECO:0007669"/>
    <property type="project" value="TreeGrafter"/>
</dbReference>
<dbReference type="PROSITE" id="PS51194">
    <property type="entry name" value="HELICASE_CTER"/>
    <property type="match status" value="1"/>
</dbReference>
<dbReference type="SUPFAM" id="SSF52540">
    <property type="entry name" value="P-loop containing nucleoside triphosphate hydrolases"/>
    <property type="match status" value="1"/>
</dbReference>
<keyword evidence="8" id="KW-1185">Reference proteome</keyword>
<comment type="caution">
    <text evidence="7">The sequence shown here is derived from an EMBL/GenBank/DDBJ whole genome shotgun (WGS) entry which is preliminary data.</text>
</comment>
<dbReference type="Gene3D" id="3.40.50.300">
    <property type="entry name" value="P-loop containing nucleotide triphosphate hydrolases"/>
    <property type="match status" value="2"/>
</dbReference>
<evidence type="ECO:0000259" key="6">
    <source>
        <dbReference type="PROSITE" id="PS51194"/>
    </source>
</evidence>
<dbReference type="SMART" id="SM00490">
    <property type="entry name" value="HELICc"/>
    <property type="match status" value="1"/>
</dbReference>
<dbReference type="GO" id="GO:0005524">
    <property type="term" value="F:ATP binding"/>
    <property type="evidence" value="ECO:0007669"/>
    <property type="project" value="UniProtKB-KW"/>
</dbReference>
<proteinExistence type="predicted"/>
<dbReference type="Pfam" id="PF00270">
    <property type="entry name" value="DEAD"/>
    <property type="match status" value="1"/>
</dbReference>
<dbReference type="InterPro" id="IPR011545">
    <property type="entry name" value="DEAD/DEAH_box_helicase_dom"/>
</dbReference>
<feature type="domain" description="Helicase C-terminal" evidence="6">
    <location>
        <begin position="879"/>
        <end position="1045"/>
    </location>
</feature>
<dbReference type="STRING" id="10195.A0A3M7R2M0"/>
<dbReference type="SMART" id="SM00487">
    <property type="entry name" value="DEXDc"/>
    <property type="match status" value="1"/>
</dbReference>
<dbReference type="EMBL" id="REGN01004442">
    <property type="protein sequence ID" value="RNA17498.1"/>
    <property type="molecule type" value="Genomic_DNA"/>
</dbReference>